<organism evidence="1">
    <name type="scientific">marine sediment metagenome</name>
    <dbReference type="NCBI Taxonomy" id="412755"/>
    <lineage>
        <taxon>unclassified sequences</taxon>
        <taxon>metagenomes</taxon>
        <taxon>ecological metagenomes</taxon>
    </lineage>
</organism>
<gene>
    <name evidence="1" type="ORF">LCGC14_3007860</name>
</gene>
<sequence length="26" mass="2880">MNTYSTAEDLLAYIPVTGVDTYGTFH</sequence>
<dbReference type="EMBL" id="LAZR01062166">
    <property type="protein sequence ID" value="KKK62082.1"/>
    <property type="molecule type" value="Genomic_DNA"/>
</dbReference>
<proteinExistence type="predicted"/>
<accession>A0A0F8WYY2</accession>
<feature type="non-terminal residue" evidence="1">
    <location>
        <position position="26"/>
    </location>
</feature>
<evidence type="ECO:0000313" key="1">
    <source>
        <dbReference type="EMBL" id="KKK62082.1"/>
    </source>
</evidence>
<name>A0A0F8WYY2_9ZZZZ</name>
<protein>
    <submittedName>
        <fullName evidence="1">Uncharacterized protein</fullName>
    </submittedName>
</protein>
<dbReference type="AlphaFoldDB" id="A0A0F8WYY2"/>
<reference evidence="1" key="1">
    <citation type="journal article" date="2015" name="Nature">
        <title>Complex archaea that bridge the gap between prokaryotes and eukaryotes.</title>
        <authorList>
            <person name="Spang A."/>
            <person name="Saw J.H."/>
            <person name="Jorgensen S.L."/>
            <person name="Zaremba-Niedzwiedzka K."/>
            <person name="Martijn J."/>
            <person name="Lind A.E."/>
            <person name="van Eijk R."/>
            <person name="Schleper C."/>
            <person name="Guy L."/>
            <person name="Ettema T.J."/>
        </authorList>
    </citation>
    <scope>NUCLEOTIDE SEQUENCE</scope>
</reference>
<comment type="caution">
    <text evidence="1">The sequence shown here is derived from an EMBL/GenBank/DDBJ whole genome shotgun (WGS) entry which is preliminary data.</text>
</comment>